<comment type="caution">
    <text evidence="1">The sequence shown here is derived from an EMBL/GenBank/DDBJ whole genome shotgun (WGS) entry which is preliminary data.</text>
</comment>
<keyword evidence="2" id="KW-1185">Reference proteome</keyword>
<reference evidence="1" key="1">
    <citation type="submission" date="2020-06" db="EMBL/GenBank/DDBJ databases">
        <title>WGS assembly of Ceratodon purpureus strain R40.</title>
        <authorList>
            <person name="Carey S.B."/>
            <person name="Jenkins J."/>
            <person name="Shu S."/>
            <person name="Lovell J.T."/>
            <person name="Sreedasyam A."/>
            <person name="Maumus F."/>
            <person name="Tiley G.P."/>
            <person name="Fernandez-Pozo N."/>
            <person name="Barry K."/>
            <person name="Chen C."/>
            <person name="Wang M."/>
            <person name="Lipzen A."/>
            <person name="Daum C."/>
            <person name="Saski C.A."/>
            <person name="Payton A.C."/>
            <person name="Mcbreen J.C."/>
            <person name="Conrad R.E."/>
            <person name="Kollar L.M."/>
            <person name="Olsson S."/>
            <person name="Huttunen S."/>
            <person name="Landis J.B."/>
            <person name="Wickett N.J."/>
            <person name="Johnson M.G."/>
            <person name="Rensing S.A."/>
            <person name="Grimwood J."/>
            <person name="Schmutz J."/>
            <person name="Mcdaniel S.F."/>
        </authorList>
    </citation>
    <scope>NUCLEOTIDE SEQUENCE</scope>
    <source>
        <strain evidence="1">R40</strain>
    </source>
</reference>
<sequence>MLYSQIRDLPNFHLLLLHEQLHLYIHLPSRSGFVCALHTASRMSRPGPRNVLEAITCLDCRGILEHDIPENRQDD</sequence>
<evidence type="ECO:0000313" key="1">
    <source>
        <dbReference type="EMBL" id="KAG0571979.1"/>
    </source>
</evidence>
<dbReference type="AlphaFoldDB" id="A0A8T0HMC5"/>
<evidence type="ECO:0000313" key="2">
    <source>
        <dbReference type="Proteomes" id="UP000822688"/>
    </source>
</evidence>
<gene>
    <name evidence="1" type="ORF">KC19_VG058500</name>
</gene>
<name>A0A8T0HMC5_CERPU</name>
<dbReference type="Proteomes" id="UP000822688">
    <property type="component" value="Chromosome V"/>
</dbReference>
<accession>A0A8T0HMC5</accession>
<organism evidence="1 2">
    <name type="scientific">Ceratodon purpureus</name>
    <name type="common">Fire moss</name>
    <name type="synonym">Dicranum purpureum</name>
    <dbReference type="NCBI Taxonomy" id="3225"/>
    <lineage>
        <taxon>Eukaryota</taxon>
        <taxon>Viridiplantae</taxon>
        <taxon>Streptophyta</taxon>
        <taxon>Embryophyta</taxon>
        <taxon>Bryophyta</taxon>
        <taxon>Bryophytina</taxon>
        <taxon>Bryopsida</taxon>
        <taxon>Dicranidae</taxon>
        <taxon>Pseudoditrichales</taxon>
        <taxon>Ditrichaceae</taxon>
        <taxon>Ceratodon</taxon>
    </lineage>
</organism>
<proteinExistence type="predicted"/>
<dbReference type="EMBL" id="CM026426">
    <property type="protein sequence ID" value="KAG0571979.1"/>
    <property type="molecule type" value="Genomic_DNA"/>
</dbReference>
<protein>
    <submittedName>
        <fullName evidence="1">Uncharacterized protein</fullName>
    </submittedName>
</protein>